<reference evidence="1" key="1">
    <citation type="journal article" date="2020" name="mSystems">
        <title>Genome- and Community-Level Interaction Insights into Carbon Utilization and Element Cycling Functions of Hydrothermarchaeota in Hydrothermal Sediment.</title>
        <authorList>
            <person name="Zhou Z."/>
            <person name="Liu Y."/>
            <person name="Xu W."/>
            <person name="Pan J."/>
            <person name="Luo Z.H."/>
            <person name="Li M."/>
        </authorList>
    </citation>
    <scope>NUCLEOTIDE SEQUENCE [LARGE SCALE GENOMIC DNA]</scope>
    <source>
        <strain evidence="1">SpSt-780</strain>
    </source>
</reference>
<comment type="caution">
    <text evidence="1">The sequence shown here is derived from an EMBL/GenBank/DDBJ whole genome shotgun (WGS) entry which is preliminary data.</text>
</comment>
<proteinExistence type="predicted"/>
<accession>A0A7C4YQR6</accession>
<sequence>MEKKEIEKIVKKKIMEDYPEFSDVKPSISEKILEISEGEFKKVKMKPVSPKKVWIAVFKKVFQRDDGSKMVKIVRATVSKDGEIIKITESH</sequence>
<dbReference type="AlphaFoldDB" id="A0A7C4YQR6"/>
<organism evidence="1">
    <name type="scientific">candidate division WOR-3 bacterium</name>
    <dbReference type="NCBI Taxonomy" id="2052148"/>
    <lineage>
        <taxon>Bacteria</taxon>
        <taxon>Bacteria division WOR-3</taxon>
    </lineage>
</organism>
<gene>
    <name evidence="1" type="ORF">ENV67_01020</name>
</gene>
<dbReference type="EMBL" id="DTHG01000011">
    <property type="protein sequence ID" value="HGW91108.1"/>
    <property type="molecule type" value="Genomic_DNA"/>
</dbReference>
<protein>
    <submittedName>
        <fullName evidence="1">Uncharacterized protein</fullName>
    </submittedName>
</protein>
<name>A0A7C4YQR6_UNCW3</name>
<evidence type="ECO:0000313" key="1">
    <source>
        <dbReference type="EMBL" id="HGW91108.1"/>
    </source>
</evidence>